<protein>
    <submittedName>
        <fullName evidence="3">Right-handed parallel beta-helix repeat-containing protein</fullName>
    </submittedName>
</protein>
<name>A0A7M1SSF8_9MICO</name>
<dbReference type="InterPro" id="IPR039448">
    <property type="entry name" value="Beta_helix"/>
</dbReference>
<dbReference type="InterPro" id="IPR011050">
    <property type="entry name" value="Pectin_lyase_fold/virulence"/>
</dbReference>
<gene>
    <name evidence="3" type="ORF">IM660_17830</name>
</gene>
<dbReference type="SMART" id="SM00710">
    <property type="entry name" value="PbH1"/>
    <property type="match status" value="6"/>
</dbReference>
<sequence>MSTDRIEVFVHPNGSRYADGSQGYPVGSLLTAMALIRSRRTPGQRAVAWVAGGRYSQHETLALGPADSFTSFVALDPQDPPVFDGSAAITGWRPVTVNGHEVLAAPAPAHGGRALYVEGERRSRPRLPRTGRLRMDSAGNLDPAAHGVGTMFDGGDTFTFSEGDIPQLSEPERVEVVVPHYWVQERLPIGSIDHQTRTVVSPYRSLFALRDDSAKTFATYYLDNVVEALGEAGGEWYLDASGAVSGLGSAHVLYAPLPGEDPGSLRAHLPVIDVFVRIEGSAENPVREVRFEHIEFAYADFRTAPAAVPPFGVREDPLLPAGQYGSDIQAASQIPAAIQLRYAHACAIIGGGVSHVGGYGVELGEGTRGALLSGMELTDLGAGGIRAGGSAEAASPGFVSHNEISDCTIRSGGRVYPGCVGILVQHGAHHVIAHNEVADMLYTAISVGWVWDYHASASVANIIEGNHLHHLGQGELNDMGGIYLLGIAPGTVIRRNHIHDVKCRNYGGWGIYLDEASSHVVVEQNTVHDTSSQCMHLHYGRENIVRDNLFAFGGEGQIAVTRPEEQIGLTVMNNVILGRDRPAFGGHHERPDDVRAFNVRSDLNLIWDYAPTHGAVLAANGRVEGSGHERDWSLVHPADEEWLAAGHDTHSVVTDPLVRDPEARDFTPLPGSPVLEVAKNVTPISDGGPRPAEERRHPLGQPTLPDPTPPTRARSVF</sequence>
<keyword evidence="4" id="KW-1185">Reference proteome</keyword>
<evidence type="ECO:0000313" key="4">
    <source>
        <dbReference type="Proteomes" id="UP000593758"/>
    </source>
</evidence>
<organism evidence="3 4">
    <name type="scientific">Ruania alkalisoli</name>
    <dbReference type="NCBI Taxonomy" id="2779775"/>
    <lineage>
        <taxon>Bacteria</taxon>
        <taxon>Bacillati</taxon>
        <taxon>Actinomycetota</taxon>
        <taxon>Actinomycetes</taxon>
        <taxon>Micrococcales</taxon>
        <taxon>Ruaniaceae</taxon>
        <taxon>Ruania</taxon>
    </lineage>
</organism>
<dbReference type="KEGG" id="halt:IM660_17830"/>
<dbReference type="AlphaFoldDB" id="A0A7M1SSF8"/>
<dbReference type="Pfam" id="PF13229">
    <property type="entry name" value="Beta_helix"/>
    <property type="match status" value="1"/>
</dbReference>
<dbReference type="PANTHER" id="PTHR36453">
    <property type="entry name" value="SECRETED PROTEIN-RELATED"/>
    <property type="match status" value="1"/>
</dbReference>
<dbReference type="EMBL" id="CP063169">
    <property type="protein sequence ID" value="QOR70425.1"/>
    <property type="molecule type" value="Genomic_DNA"/>
</dbReference>
<feature type="region of interest" description="Disordered" evidence="1">
    <location>
        <begin position="677"/>
        <end position="717"/>
    </location>
</feature>
<evidence type="ECO:0000259" key="2">
    <source>
        <dbReference type="Pfam" id="PF13229"/>
    </source>
</evidence>
<evidence type="ECO:0000313" key="3">
    <source>
        <dbReference type="EMBL" id="QOR70425.1"/>
    </source>
</evidence>
<dbReference type="RefSeq" id="WP_193497106.1">
    <property type="nucleotide sequence ID" value="NZ_CP063169.1"/>
</dbReference>
<dbReference type="InterPro" id="IPR006626">
    <property type="entry name" value="PbH1"/>
</dbReference>
<dbReference type="SUPFAM" id="SSF51126">
    <property type="entry name" value="Pectin lyase-like"/>
    <property type="match status" value="1"/>
</dbReference>
<dbReference type="InterPro" id="IPR012334">
    <property type="entry name" value="Pectin_lyas_fold"/>
</dbReference>
<accession>A0A7M1SSF8</accession>
<dbReference type="Proteomes" id="UP000593758">
    <property type="component" value="Chromosome"/>
</dbReference>
<evidence type="ECO:0000256" key="1">
    <source>
        <dbReference type="SAM" id="MobiDB-lite"/>
    </source>
</evidence>
<reference evidence="3 4" key="1">
    <citation type="submission" date="2020-10" db="EMBL/GenBank/DDBJ databases">
        <title>Haloactinobacterium sp. RN3S43, a bacterium isolated from saline soil.</title>
        <authorList>
            <person name="Sun J.-Q."/>
        </authorList>
    </citation>
    <scope>NUCLEOTIDE SEQUENCE [LARGE SCALE GENOMIC DNA]</scope>
    <source>
        <strain evidence="3 4">RN3S43</strain>
    </source>
</reference>
<feature type="domain" description="Right handed beta helix" evidence="2">
    <location>
        <begin position="421"/>
        <end position="559"/>
    </location>
</feature>
<proteinExistence type="predicted"/>
<dbReference type="PANTHER" id="PTHR36453:SF1">
    <property type="entry name" value="RIGHT HANDED BETA HELIX DOMAIN-CONTAINING PROTEIN"/>
    <property type="match status" value="1"/>
</dbReference>
<dbReference type="Gene3D" id="2.160.20.10">
    <property type="entry name" value="Single-stranded right-handed beta-helix, Pectin lyase-like"/>
    <property type="match status" value="1"/>
</dbReference>